<evidence type="ECO:0000313" key="1">
    <source>
        <dbReference type="EMBL" id="QKQ29312.1"/>
    </source>
</evidence>
<organism evidence="1 2">
    <name type="scientific">Staphylococcus hominis</name>
    <dbReference type="NCBI Taxonomy" id="1290"/>
    <lineage>
        <taxon>Bacteria</taxon>
        <taxon>Bacillati</taxon>
        <taxon>Bacillota</taxon>
        <taxon>Bacilli</taxon>
        <taxon>Bacillales</taxon>
        <taxon>Staphylococcaceae</taxon>
        <taxon>Staphylococcus</taxon>
    </lineage>
</organism>
<dbReference type="Proteomes" id="UP000509636">
    <property type="component" value="Chromosome"/>
</dbReference>
<dbReference type="AlphaFoldDB" id="A0A6N0I461"/>
<sequence>MREAIINLLNSDLSSNYIAKQTGVEQSTIYRLRRGERKLDNLGLSKCEKLYEYGSFFFYEINPE</sequence>
<keyword evidence="1" id="KW-0238">DNA-binding</keyword>
<name>A0A6N0I461_STAHO</name>
<dbReference type="EMBL" id="CP054550">
    <property type="protein sequence ID" value="QKQ29312.1"/>
    <property type="molecule type" value="Genomic_DNA"/>
</dbReference>
<proteinExistence type="predicted"/>
<accession>A0A6N0I461</accession>
<dbReference type="RefSeq" id="WP_077700447.1">
    <property type="nucleotide sequence ID" value="NZ_CP093539.1"/>
</dbReference>
<dbReference type="Gene3D" id="1.10.10.60">
    <property type="entry name" value="Homeodomain-like"/>
    <property type="match status" value="1"/>
</dbReference>
<gene>
    <name evidence="1" type="ORF">FOB69_09795</name>
</gene>
<evidence type="ECO:0000313" key="2">
    <source>
        <dbReference type="Proteomes" id="UP000509636"/>
    </source>
</evidence>
<dbReference type="GO" id="GO:0003677">
    <property type="term" value="F:DNA binding"/>
    <property type="evidence" value="ECO:0007669"/>
    <property type="project" value="UniProtKB-KW"/>
</dbReference>
<reference evidence="1 2" key="1">
    <citation type="submission" date="2019-09" db="EMBL/GenBank/DDBJ databases">
        <title>FDA dAtabase for Regulatory Grade micrObial Sequences (FDA-ARGOS): Supporting development and validation of Infectious Disease Dx tests.</title>
        <authorList>
            <person name="Sciortino C."/>
            <person name="Tallon L."/>
            <person name="Sadzewicz L."/>
            <person name="Vavikolanu K."/>
            <person name="Mehta A."/>
            <person name="Aluvathingal J."/>
            <person name="Nadendla S."/>
            <person name="Nandy P."/>
            <person name="Geyer C."/>
            <person name="Yan Y."/>
            <person name="Sichtig H."/>
        </authorList>
    </citation>
    <scope>NUCLEOTIDE SEQUENCE [LARGE SCALE GENOMIC DNA]</scope>
    <source>
        <strain evidence="1 2">FDAARGOS_661</strain>
    </source>
</reference>
<protein>
    <submittedName>
        <fullName evidence="1">DNA-binding protein</fullName>
    </submittedName>
</protein>